<evidence type="ECO:0000313" key="3">
    <source>
        <dbReference type="Proteomes" id="UP000032304"/>
    </source>
</evidence>
<accession>A0A0D2UY31</accession>
<sequence>MAPLDPHSFTDSHHTLTTDISLFLFLDFPSATIYGVAFFILKSPHVVWVFLKERRGIEKLECWRLRWSKNLLVKLFNDKQRGSTTLSHKRNFGKGKEGPIFEWGASFI</sequence>
<keyword evidence="3" id="KW-1185">Reference proteome</keyword>
<evidence type="ECO:0000256" key="1">
    <source>
        <dbReference type="SAM" id="Phobius"/>
    </source>
</evidence>
<organism evidence="2 3">
    <name type="scientific">Gossypium raimondii</name>
    <name type="common">Peruvian cotton</name>
    <name type="synonym">Gossypium klotzschianum subsp. raimondii</name>
    <dbReference type="NCBI Taxonomy" id="29730"/>
    <lineage>
        <taxon>Eukaryota</taxon>
        <taxon>Viridiplantae</taxon>
        <taxon>Streptophyta</taxon>
        <taxon>Embryophyta</taxon>
        <taxon>Tracheophyta</taxon>
        <taxon>Spermatophyta</taxon>
        <taxon>Magnoliopsida</taxon>
        <taxon>eudicotyledons</taxon>
        <taxon>Gunneridae</taxon>
        <taxon>Pentapetalae</taxon>
        <taxon>rosids</taxon>
        <taxon>malvids</taxon>
        <taxon>Malvales</taxon>
        <taxon>Malvaceae</taxon>
        <taxon>Malvoideae</taxon>
        <taxon>Gossypium</taxon>
    </lineage>
</organism>
<dbReference type="OMA" id="KLECWRL"/>
<reference evidence="2 3" key="1">
    <citation type="journal article" date="2012" name="Nature">
        <title>Repeated polyploidization of Gossypium genomes and the evolution of spinnable cotton fibres.</title>
        <authorList>
            <person name="Paterson A.H."/>
            <person name="Wendel J.F."/>
            <person name="Gundlach H."/>
            <person name="Guo H."/>
            <person name="Jenkins J."/>
            <person name="Jin D."/>
            <person name="Llewellyn D."/>
            <person name="Showmaker K.C."/>
            <person name="Shu S."/>
            <person name="Udall J."/>
            <person name="Yoo M.J."/>
            <person name="Byers R."/>
            <person name="Chen W."/>
            <person name="Doron-Faigenboim A."/>
            <person name="Duke M.V."/>
            <person name="Gong L."/>
            <person name="Grimwood J."/>
            <person name="Grover C."/>
            <person name="Grupp K."/>
            <person name="Hu G."/>
            <person name="Lee T.H."/>
            <person name="Li J."/>
            <person name="Lin L."/>
            <person name="Liu T."/>
            <person name="Marler B.S."/>
            <person name="Page J.T."/>
            <person name="Roberts A.W."/>
            <person name="Romanel E."/>
            <person name="Sanders W.S."/>
            <person name="Szadkowski E."/>
            <person name="Tan X."/>
            <person name="Tang H."/>
            <person name="Xu C."/>
            <person name="Wang J."/>
            <person name="Wang Z."/>
            <person name="Zhang D."/>
            <person name="Zhang L."/>
            <person name="Ashrafi H."/>
            <person name="Bedon F."/>
            <person name="Bowers J.E."/>
            <person name="Brubaker C.L."/>
            <person name="Chee P.W."/>
            <person name="Das S."/>
            <person name="Gingle A.R."/>
            <person name="Haigler C.H."/>
            <person name="Harker D."/>
            <person name="Hoffmann L.V."/>
            <person name="Hovav R."/>
            <person name="Jones D.C."/>
            <person name="Lemke C."/>
            <person name="Mansoor S."/>
            <person name="ur Rahman M."/>
            <person name="Rainville L.N."/>
            <person name="Rambani A."/>
            <person name="Reddy U.K."/>
            <person name="Rong J.K."/>
            <person name="Saranga Y."/>
            <person name="Scheffler B.E."/>
            <person name="Scheffler J.A."/>
            <person name="Stelly D.M."/>
            <person name="Triplett B.A."/>
            <person name="Van Deynze A."/>
            <person name="Vaslin M.F."/>
            <person name="Waghmare V.N."/>
            <person name="Walford S.A."/>
            <person name="Wright R.J."/>
            <person name="Zaki E.A."/>
            <person name="Zhang T."/>
            <person name="Dennis E.S."/>
            <person name="Mayer K.F."/>
            <person name="Peterson D.G."/>
            <person name="Rokhsar D.S."/>
            <person name="Wang X."/>
            <person name="Schmutz J."/>
        </authorList>
    </citation>
    <scope>NUCLEOTIDE SEQUENCE [LARGE SCALE GENOMIC DNA]</scope>
</reference>
<keyword evidence="1" id="KW-1133">Transmembrane helix</keyword>
<dbReference type="STRING" id="29730.A0A0D2UY31"/>
<dbReference type="EMBL" id="CM001748">
    <property type="protein sequence ID" value="KJB61110.1"/>
    <property type="molecule type" value="Genomic_DNA"/>
</dbReference>
<dbReference type="Gramene" id="KJB61110">
    <property type="protein sequence ID" value="KJB61110"/>
    <property type="gene ID" value="B456_009G341300"/>
</dbReference>
<feature type="transmembrane region" description="Helical" evidence="1">
    <location>
        <begin position="31"/>
        <end position="51"/>
    </location>
</feature>
<keyword evidence="1" id="KW-0812">Transmembrane</keyword>
<keyword evidence="1" id="KW-0472">Membrane</keyword>
<dbReference type="Proteomes" id="UP000032304">
    <property type="component" value="Chromosome 9"/>
</dbReference>
<dbReference type="AlphaFoldDB" id="A0A0D2UY31"/>
<evidence type="ECO:0000313" key="2">
    <source>
        <dbReference type="EMBL" id="KJB61110.1"/>
    </source>
</evidence>
<gene>
    <name evidence="2" type="ORF">B456_009G341300</name>
</gene>
<protein>
    <recommendedName>
        <fullName evidence="4">Transmembrane protein</fullName>
    </recommendedName>
</protein>
<proteinExistence type="predicted"/>
<evidence type="ECO:0008006" key="4">
    <source>
        <dbReference type="Google" id="ProtNLM"/>
    </source>
</evidence>
<name>A0A0D2UY31_GOSRA</name>